<name>A0A5D0U5R0_9ACTN</name>
<evidence type="ECO:0000313" key="2">
    <source>
        <dbReference type="EMBL" id="TYC13738.1"/>
    </source>
</evidence>
<feature type="signal peptide" evidence="1">
    <location>
        <begin position="1"/>
        <end position="27"/>
    </location>
</feature>
<sequence length="120" mass="12851">MWRTLGHISFTASVVAALAVVPAAAAAAAGPPDTCQTDYRWLCGWSEGDFKGVEADFDWTPCQNSPVPLRSVSNTVGRLLPVVMWVYSEKDCTGEFLGSVSSKETLRYLPKPGLSVSVAV</sequence>
<feature type="chain" id="PRO_5038399162" description="Peptidase inhibitor family I36 protein" evidence="1">
    <location>
        <begin position="28"/>
        <end position="120"/>
    </location>
</feature>
<reference evidence="2 3" key="1">
    <citation type="submission" date="2019-08" db="EMBL/GenBank/DDBJ databases">
        <title>Actinomadura sp. nov. CYP1-5 isolated from mountain soil.</title>
        <authorList>
            <person name="Songsumanus A."/>
            <person name="Kuncharoen N."/>
            <person name="Kudo T."/>
            <person name="Yuki M."/>
            <person name="Igarashi Y."/>
            <person name="Tanasupawat S."/>
        </authorList>
    </citation>
    <scope>NUCLEOTIDE SEQUENCE [LARGE SCALE GENOMIC DNA]</scope>
    <source>
        <strain evidence="2 3">GKU157</strain>
    </source>
</reference>
<protein>
    <recommendedName>
        <fullName evidence="4">Peptidase inhibitor family I36 protein</fullName>
    </recommendedName>
</protein>
<keyword evidence="1" id="KW-0732">Signal</keyword>
<dbReference type="OrthoDB" id="3482292at2"/>
<evidence type="ECO:0000256" key="1">
    <source>
        <dbReference type="SAM" id="SignalP"/>
    </source>
</evidence>
<dbReference type="RefSeq" id="WP_148351284.1">
    <property type="nucleotide sequence ID" value="NZ_JBHSBF010000010.1"/>
</dbReference>
<evidence type="ECO:0008006" key="4">
    <source>
        <dbReference type="Google" id="ProtNLM"/>
    </source>
</evidence>
<keyword evidence="3" id="KW-1185">Reference proteome</keyword>
<dbReference type="EMBL" id="VSFF01000007">
    <property type="protein sequence ID" value="TYC13738.1"/>
    <property type="molecule type" value="Genomic_DNA"/>
</dbReference>
<accession>A0A5D0U5R0</accession>
<comment type="caution">
    <text evidence="2">The sequence shown here is derived from an EMBL/GenBank/DDBJ whole genome shotgun (WGS) entry which is preliminary data.</text>
</comment>
<proteinExistence type="predicted"/>
<gene>
    <name evidence="2" type="ORF">FXF65_18885</name>
</gene>
<dbReference type="Proteomes" id="UP000322634">
    <property type="component" value="Unassembled WGS sequence"/>
</dbReference>
<evidence type="ECO:0000313" key="3">
    <source>
        <dbReference type="Proteomes" id="UP000322634"/>
    </source>
</evidence>
<dbReference type="AlphaFoldDB" id="A0A5D0U5R0"/>
<organism evidence="2 3">
    <name type="scientific">Actinomadura syzygii</name>
    <dbReference type="NCBI Taxonomy" id="1427538"/>
    <lineage>
        <taxon>Bacteria</taxon>
        <taxon>Bacillati</taxon>
        <taxon>Actinomycetota</taxon>
        <taxon>Actinomycetes</taxon>
        <taxon>Streptosporangiales</taxon>
        <taxon>Thermomonosporaceae</taxon>
        <taxon>Actinomadura</taxon>
    </lineage>
</organism>